<evidence type="ECO:0000313" key="3">
    <source>
        <dbReference type="EMBL" id="PWY66451.1"/>
    </source>
</evidence>
<feature type="region of interest" description="Disordered" evidence="2">
    <location>
        <begin position="287"/>
        <end position="332"/>
    </location>
</feature>
<feature type="region of interest" description="Disordered" evidence="2">
    <location>
        <begin position="349"/>
        <end position="373"/>
    </location>
</feature>
<dbReference type="EMBL" id="MSFL01000044">
    <property type="protein sequence ID" value="PWY66451.1"/>
    <property type="molecule type" value="Genomic_DNA"/>
</dbReference>
<dbReference type="Proteomes" id="UP000247233">
    <property type="component" value="Unassembled WGS sequence"/>
</dbReference>
<dbReference type="Pfam" id="PF03398">
    <property type="entry name" value="Ist1"/>
    <property type="match status" value="1"/>
</dbReference>
<evidence type="ECO:0000256" key="2">
    <source>
        <dbReference type="SAM" id="MobiDB-lite"/>
    </source>
</evidence>
<dbReference type="VEuPathDB" id="FungiDB:BO70DRAFT_400809"/>
<feature type="compositionally biased region" description="Basic residues" evidence="2">
    <location>
        <begin position="362"/>
        <end position="372"/>
    </location>
</feature>
<feature type="region of interest" description="Disordered" evidence="2">
    <location>
        <begin position="455"/>
        <end position="507"/>
    </location>
</feature>
<feature type="region of interest" description="Disordered" evidence="2">
    <location>
        <begin position="379"/>
        <end position="398"/>
    </location>
</feature>
<feature type="compositionally biased region" description="Low complexity" evidence="2">
    <location>
        <begin position="112"/>
        <end position="122"/>
    </location>
</feature>
<name>A0A317UZ27_9EURO</name>
<gene>
    <name evidence="3" type="ORF">BO70DRAFT_400809</name>
</gene>
<organism evidence="3 4">
    <name type="scientific">Aspergillus heteromorphus CBS 117.55</name>
    <dbReference type="NCBI Taxonomy" id="1448321"/>
    <lineage>
        <taxon>Eukaryota</taxon>
        <taxon>Fungi</taxon>
        <taxon>Dikarya</taxon>
        <taxon>Ascomycota</taxon>
        <taxon>Pezizomycotina</taxon>
        <taxon>Eurotiomycetes</taxon>
        <taxon>Eurotiomycetidae</taxon>
        <taxon>Eurotiales</taxon>
        <taxon>Aspergillaceae</taxon>
        <taxon>Aspergillus</taxon>
        <taxon>Aspergillus subgen. Circumdati</taxon>
    </lineage>
</organism>
<dbReference type="RefSeq" id="XP_025394820.1">
    <property type="nucleotide sequence ID" value="XM_025546952.1"/>
</dbReference>
<dbReference type="GeneID" id="37069189"/>
<dbReference type="FunFam" id="1.20.1260.60:FF:000002">
    <property type="entry name" value="Vacuolar protein sorting-associated protein IST1"/>
    <property type="match status" value="1"/>
</dbReference>
<dbReference type="OrthoDB" id="5376710at2759"/>
<sequence>MSDYKLGPYAPVRSLSPITPPHAPFSNPQGLQSVDSLSSRSTLYFLPNDILEDHMDDRAYRHMNKMPPQDIDERLLLAGLETRWDSADRLAVPHLNVQKPSSDDRGPPSPSPSYISHGSSLSFNKPLPPVPGLGDKDSSRPFGRTSGGQSSVRRESPPGYAPQPLALRPTTPRPMTPSPAYDTRVSLPAYITVSSHPLCCDTPTHDAPSHVIPTYNSPAIDPRPSTPRSSAPRPTTPRPTIVIPEGKGATNLRHEYTVPEAQEYSFFEPDRSPDRIPHWLKPLGLRTENLPPLPRNNSPANSMKVPSQTDLGYQKQPAKKTSHQELKQDGDEKPLWRSLKAGVRRVLTRKAASHDGSVKASKSGKSKHKNARRASIIVRMSTIPPMQPPPAESFQFPEEKEDEGRYEDAIKRMKNVLASLLEDGYSMDAILQAEANQQFLRSLFTRVQNEPLLGVDTEPPIVSPPASHASLPSEPPRSYSPLPVGSLFDEPRSFEPPSNDDNEDSWTYVGYDDDEANTVGAPSVRYFSDTTPISPSMPEPRDSVPPFAMVMAELDDDLQRMTSNRWSLSQPGREDMVLHILLQIDDIDDLFSFAQTSKATYHVFKRHELPLMENAIRRGSPAAWELRQMSDINQQSDQDMPSATLYYRAVTRDLRALAALKGLMLTHCRPVMRTSSYTALSRPSSPDARRLDDAIWRIWTFCYLFGMQTGRETDMDGQVSWLRGEIGSPFQPCPDPKDVASIMFDPPPGFGEGNPGGLSVTDMQDMDEIWTCLKYMLGFLRGETERARRFGVFQNAGVAPERNQGMIVLHEGPRRGRAVGSGYASRDDVSARDVPRVDELGGAEAGGDQGAFLTDALGRVSGGLRRLEETKLTSTLHLLIPRLRLLQKKDTASSVIQRRDLSTLLAEGRDNSARIRVENVIATDIAVEVMEMVELYCELLLARANVIDQQLTSPPPEKDPAAESSGYIDPALDEAAAVIFYAYTRFPHDVRELTILRGLLTDRWGKEFMLLAQDNKLVDVRVPERLVKGLRVRPPTTELVESYLAEIARAYGVAAWPRGGDRRWGFGEGNVGSGDVDGDGSGDVPVPVTPTRTRTGSPATATAADETEARRASETLELHKATPPRGLFDAGKSPVSVAPPGPRTDNLHPRVKVSGGDLPRDTDADADADVDKGTGRGGKSEIPELDELTRRFAALRR</sequence>
<dbReference type="InterPro" id="IPR042277">
    <property type="entry name" value="IST1-like"/>
</dbReference>
<evidence type="ECO:0000256" key="1">
    <source>
        <dbReference type="ARBA" id="ARBA00005536"/>
    </source>
</evidence>
<comment type="similarity">
    <text evidence="1">Belongs to the IST1 family.</text>
</comment>
<dbReference type="Gene3D" id="1.20.1260.60">
    <property type="entry name" value="Vacuolar protein sorting-associated protein Ist1"/>
    <property type="match status" value="1"/>
</dbReference>
<dbReference type="PANTHER" id="PTHR12161:SF5">
    <property type="entry name" value="IST1 HOMOLOG"/>
    <property type="match status" value="1"/>
</dbReference>
<comment type="caution">
    <text evidence="3">The sequence shown here is derived from an EMBL/GenBank/DDBJ whole genome shotgun (WGS) entry which is preliminary data.</text>
</comment>
<feature type="compositionally biased region" description="Low complexity" evidence="2">
    <location>
        <begin position="222"/>
        <end position="233"/>
    </location>
</feature>
<feature type="compositionally biased region" description="Basic and acidic residues" evidence="2">
    <location>
        <begin position="1158"/>
        <end position="1185"/>
    </location>
</feature>
<proteinExistence type="inferred from homology"/>
<feature type="region of interest" description="Disordered" evidence="2">
    <location>
        <begin position="1069"/>
        <end position="1185"/>
    </location>
</feature>
<evidence type="ECO:0000313" key="4">
    <source>
        <dbReference type="Proteomes" id="UP000247233"/>
    </source>
</evidence>
<accession>A0A317UZ27</accession>
<dbReference type="AlphaFoldDB" id="A0A317UZ27"/>
<feature type="region of interest" description="Disordered" evidence="2">
    <location>
        <begin position="11"/>
        <end position="33"/>
    </location>
</feature>
<reference evidence="3 4" key="1">
    <citation type="submission" date="2016-12" db="EMBL/GenBank/DDBJ databases">
        <title>The genomes of Aspergillus section Nigri reveals drivers in fungal speciation.</title>
        <authorList>
            <consortium name="DOE Joint Genome Institute"/>
            <person name="Vesth T.C."/>
            <person name="Nybo J."/>
            <person name="Theobald S."/>
            <person name="Brandl J."/>
            <person name="Frisvad J.C."/>
            <person name="Nielsen K.F."/>
            <person name="Lyhne E.K."/>
            <person name="Kogle M.E."/>
            <person name="Kuo A."/>
            <person name="Riley R."/>
            <person name="Clum A."/>
            <person name="Nolan M."/>
            <person name="Lipzen A."/>
            <person name="Salamov A."/>
            <person name="Henrissat B."/>
            <person name="Wiebenga A."/>
            <person name="De Vries R.P."/>
            <person name="Grigoriev I.V."/>
            <person name="Mortensen U.H."/>
            <person name="Andersen M.R."/>
            <person name="Baker S.E."/>
        </authorList>
    </citation>
    <scope>NUCLEOTIDE SEQUENCE [LARGE SCALE GENOMIC DNA]</scope>
    <source>
        <strain evidence="3 4">CBS 117.55</strain>
    </source>
</reference>
<keyword evidence="4" id="KW-1185">Reference proteome</keyword>
<feature type="compositionally biased region" description="Basic and acidic residues" evidence="2">
    <location>
        <begin position="322"/>
        <end position="332"/>
    </location>
</feature>
<dbReference type="InterPro" id="IPR005061">
    <property type="entry name" value="Ist1"/>
</dbReference>
<feature type="compositionally biased region" description="Polar residues" evidence="2">
    <location>
        <begin position="295"/>
        <end position="311"/>
    </location>
</feature>
<feature type="region of interest" description="Disordered" evidence="2">
    <location>
        <begin position="209"/>
        <end position="245"/>
    </location>
</feature>
<dbReference type="STRING" id="1448321.A0A317UZ27"/>
<dbReference type="PANTHER" id="PTHR12161">
    <property type="entry name" value="IST1 FAMILY MEMBER"/>
    <property type="match status" value="1"/>
</dbReference>
<feature type="compositionally biased region" description="Basic and acidic residues" evidence="2">
    <location>
        <begin position="1107"/>
        <end position="1120"/>
    </location>
</feature>
<protein>
    <submittedName>
        <fullName evidence="3">DUF292-domain-containing protein</fullName>
    </submittedName>
</protein>
<feature type="compositionally biased region" description="Low complexity" evidence="2">
    <location>
        <begin position="1082"/>
        <end position="1104"/>
    </location>
</feature>
<dbReference type="GO" id="GO:0015031">
    <property type="term" value="P:protein transport"/>
    <property type="evidence" value="ECO:0007669"/>
    <property type="project" value="InterPro"/>
</dbReference>
<feature type="region of interest" description="Disordered" evidence="2">
    <location>
        <begin position="94"/>
        <end position="181"/>
    </location>
</feature>